<dbReference type="PROSITE" id="PS51032">
    <property type="entry name" value="AP2_ERF"/>
    <property type="match status" value="1"/>
</dbReference>
<dbReference type="SUPFAM" id="SSF54171">
    <property type="entry name" value="DNA-binding domain"/>
    <property type="match status" value="1"/>
</dbReference>
<evidence type="ECO:0000256" key="2">
    <source>
        <dbReference type="ARBA" id="ARBA00023015"/>
    </source>
</evidence>
<dbReference type="SMART" id="SM00380">
    <property type="entry name" value="AP2"/>
    <property type="match status" value="1"/>
</dbReference>
<dbReference type="EMBL" id="HBHP01031073">
    <property type="protein sequence ID" value="CAD9775120.1"/>
    <property type="molecule type" value="Transcribed_RNA"/>
</dbReference>
<feature type="compositionally biased region" description="Basic and acidic residues" evidence="6">
    <location>
        <begin position="319"/>
        <end position="337"/>
    </location>
</feature>
<dbReference type="Gene3D" id="3.30.730.10">
    <property type="entry name" value="AP2/ERF domain"/>
    <property type="match status" value="1"/>
</dbReference>
<feature type="region of interest" description="Disordered" evidence="6">
    <location>
        <begin position="284"/>
        <end position="373"/>
    </location>
</feature>
<evidence type="ECO:0000259" key="7">
    <source>
        <dbReference type="PROSITE" id="PS51032"/>
    </source>
</evidence>
<gene>
    <name evidence="8" type="ORF">LSP00402_LOCUS19117</name>
</gene>
<name>A0A7S2U1K7_9EUKA</name>
<dbReference type="GO" id="GO:0003700">
    <property type="term" value="F:DNA-binding transcription factor activity"/>
    <property type="evidence" value="ECO:0007669"/>
    <property type="project" value="InterPro"/>
</dbReference>
<feature type="region of interest" description="Disordered" evidence="6">
    <location>
        <begin position="34"/>
        <end position="67"/>
    </location>
</feature>
<dbReference type="InterPro" id="IPR001471">
    <property type="entry name" value="AP2/ERF_dom"/>
</dbReference>
<protein>
    <recommendedName>
        <fullName evidence="7">AP2/ERF domain-containing protein</fullName>
    </recommendedName>
</protein>
<dbReference type="GO" id="GO:0005634">
    <property type="term" value="C:nucleus"/>
    <property type="evidence" value="ECO:0007669"/>
    <property type="project" value="UniProtKB-SubCell"/>
</dbReference>
<evidence type="ECO:0000256" key="5">
    <source>
        <dbReference type="ARBA" id="ARBA00023242"/>
    </source>
</evidence>
<keyword evidence="4" id="KW-0804">Transcription</keyword>
<dbReference type="AlphaFoldDB" id="A0A7S2U1K7"/>
<keyword evidence="5" id="KW-0539">Nucleus</keyword>
<reference evidence="8" key="1">
    <citation type="submission" date="2021-01" db="EMBL/GenBank/DDBJ databases">
        <authorList>
            <person name="Corre E."/>
            <person name="Pelletier E."/>
            <person name="Niang G."/>
            <person name="Scheremetjew M."/>
            <person name="Finn R."/>
            <person name="Kale V."/>
            <person name="Holt S."/>
            <person name="Cochrane G."/>
            <person name="Meng A."/>
            <person name="Brown T."/>
            <person name="Cohen L."/>
        </authorList>
    </citation>
    <scope>NUCLEOTIDE SEQUENCE</scope>
    <source>
        <strain evidence="8">CCMP622</strain>
    </source>
</reference>
<evidence type="ECO:0000256" key="4">
    <source>
        <dbReference type="ARBA" id="ARBA00023163"/>
    </source>
</evidence>
<evidence type="ECO:0000256" key="3">
    <source>
        <dbReference type="ARBA" id="ARBA00023125"/>
    </source>
</evidence>
<proteinExistence type="predicted"/>
<dbReference type="InterPro" id="IPR036955">
    <property type="entry name" value="AP2/ERF_dom_sf"/>
</dbReference>
<dbReference type="PANTHER" id="PTHR32467">
    <property type="entry name" value="AP2-LIKE ETHYLENE-RESPONSIVE TRANSCRIPTION FACTOR"/>
    <property type="match status" value="1"/>
</dbReference>
<keyword evidence="2" id="KW-0805">Transcription regulation</keyword>
<dbReference type="PANTHER" id="PTHR32467:SF90">
    <property type="entry name" value="AP2-LIKE ETHYLENE-RESPONSIVE TRANSCRIPTION FACTOR AIL1"/>
    <property type="match status" value="1"/>
</dbReference>
<organism evidence="8">
    <name type="scientific">Lotharella oceanica</name>
    <dbReference type="NCBI Taxonomy" id="641309"/>
    <lineage>
        <taxon>Eukaryota</taxon>
        <taxon>Sar</taxon>
        <taxon>Rhizaria</taxon>
        <taxon>Cercozoa</taxon>
        <taxon>Chlorarachniophyceae</taxon>
        <taxon>Lotharella</taxon>
    </lineage>
</organism>
<feature type="compositionally biased region" description="Basic and acidic residues" evidence="6">
    <location>
        <begin position="155"/>
        <end position="177"/>
    </location>
</feature>
<feature type="domain" description="AP2/ERF" evidence="7">
    <location>
        <begin position="213"/>
        <end position="271"/>
    </location>
</feature>
<comment type="subcellular location">
    <subcellularLocation>
        <location evidence="1">Nucleus</location>
    </subcellularLocation>
</comment>
<keyword evidence="3" id="KW-0238">DNA-binding</keyword>
<dbReference type="InterPro" id="IPR016177">
    <property type="entry name" value="DNA-bd_dom_sf"/>
</dbReference>
<feature type="region of interest" description="Disordered" evidence="6">
    <location>
        <begin position="152"/>
        <end position="205"/>
    </location>
</feature>
<feature type="compositionally biased region" description="Basic residues" evidence="6">
    <location>
        <begin position="181"/>
        <end position="192"/>
    </location>
</feature>
<sequence>MSATTGCSPVFFKLSLGRKSGGGLLDAPIPEHVEEKEAELSSPVAKSGALYTPRGQPESFDEKDEREREFIEWRTNIEQGENGTQQIKRKTITPVRRADLKALSIIPPANANTNASKAPLPTEVYPVEAQERKQMVNLLNPTRSRMSRINAHLDMSMRKERTSPSPLGKKESSRDSTRSVTKSRSRSRKSSKTRGSGGKKGAFISPARKVTSKYIGVSYHSNRGKWQVKIRSNGKQKHLGYFDDEVEAARAYNCAAIAVHANPRLNQVSEADVKEGSPALKARIMDITHPKSEPQGQAPRSRRTRVRENPTRRYNTAPHEAEGHVRSHSEPSVKMERPSSSSDSPRRSGNRSPHAPEHQSQSAERKARMASSQSDLASILLNLKRGVGLPVRRESPHDAAAPVPRRVLVSGEDYAHPHMYS</sequence>
<evidence type="ECO:0000256" key="6">
    <source>
        <dbReference type="SAM" id="MobiDB-lite"/>
    </source>
</evidence>
<dbReference type="GO" id="GO:0003677">
    <property type="term" value="F:DNA binding"/>
    <property type="evidence" value="ECO:0007669"/>
    <property type="project" value="UniProtKB-KW"/>
</dbReference>
<evidence type="ECO:0000313" key="8">
    <source>
        <dbReference type="EMBL" id="CAD9775120.1"/>
    </source>
</evidence>
<accession>A0A7S2U1K7</accession>
<evidence type="ECO:0000256" key="1">
    <source>
        <dbReference type="ARBA" id="ARBA00004123"/>
    </source>
</evidence>